<feature type="transmembrane region" description="Helical" evidence="1">
    <location>
        <begin position="43"/>
        <end position="65"/>
    </location>
</feature>
<keyword evidence="3" id="KW-1185">Reference proteome</keyword>
<organism evidence="2 3">
    <name type="scientific">Natronorubrum halalkaliphilum</name>
    <dbReference type="NCBI Taxonomy" id="2691917"/>
    <lineage>
        <taxon>Archaea</taxon>
        <taxon>Methanobacteriati</taxon>
        <taxon>Methanobacteriota</taxon>
        <taxon>Stenosarchaea group</taxon>
        <taxon>Halobacteria</taxon>
        <taxon>Halobacteriales</taxon>
        <taxon>Natrialbaceae</taxon>
        <taxon>Natronorubrum</taxon>
    </lineage>
</organism>
<evidence type="ECO:0000313" key="2">
    <source>
        <dbReference type="EMBL" id="MXV61039.1"/>
    </source>
</evidence>
<gene>
    <name evidence="2" type="ORF">GS429_02985</name>
</gene>
<dbReference type="EMBL" id="WUYX01000013">
    <property type="protein sequence ID" value="MXV61039.1"/>
    <property type="molecule type" value="Genomic_DNA"/>
</dbReference>
<keyword evidence="1" id="KW-0812">Transmembrane</keyword>
<dbReference type="RefSeq" id="WP_160062561.1">
    <property type="nucleotide sequence ID" value="NZ_WUYX01000013.1"/>
</dbReference>
<evidence type="ECO:0000313" key="3">
    <source>
        <dbReference type="Proteomes" id="UP000434101"/>
    </source>
</evidence>
<dbReference type="OrthoDB" id="157322at2157"/>
<name>A0A6B0VKF6_9EURY</name>
<keyword evidence="1" id="KW-0472">Membrane</keyword>
<feature type="transmembrane region" description="Helical" evidence="1">
    <location>
        <begin position="12"/>
        <end position="31"/>
    </location>
</feature>
<dbReference type="AlphaFoldDB" id="A0A6B0VKF6"/>
<reference evidence="2 3" key="1">
    <citation type="submission" date="2020-01" db="EMBL/GenBank/DDBJ databases">
        <title>Natronorubrum sp. JWXQ-INN 674 isolated from Inner Mongolia Autonomous Region of China.</title>
        <authorList>
            <person name="Xue Q."/>
        </authorList>
    </citation>
    <scope>NUCLEOTIDE SEQUENCE [LARGE SCALE GENOMIC DNA]</scope>
    <source>
        <strain evidence="2 3">JWXQ-INN-674</strain>
    </source>
</reference>
<keyword evidence="1" id="KW-1133">Transmembrane helix</keyword>
<evidence type="ECO:0000256" key="1">
    <source>
        <dbReference type="SAM" id="Phobius"/>
    </source>
</evidence>
<dbReference type="Proteomes" id="UP000434101">
    <property type="component" value="Unassembled WGS sequence"/>
</dbReference>
<accession>A0A6B0VKF6</accession>
<comment type="caution">
    <text evidence="2">The sequence shown here is derived from an EMBL/GenBank/DDBJ whole genome shotgun (WGS) entry which is preliminary data.</text>
</comment>
<proteinExistence type="predicted"/>
<protein>
    <submittedName>
        <fullName evidence="2">Uncharacterized protein</fullName>
    </submittedName>
</protein>
<sequence length="71" mass="7786">MTDEVPVNRTDLLILLAVSVGGGFLIASLILTPELSPQFLNTGFVGTMLLAFFLFIPVMGIRLFLDDSREE</sequence>